<dbReference type="PANTHER" id="PTHR15036">
    <property type="entry name" value="PIKACHURIN-LIKE PROTEIN"/>
    <property type="match status" value="1"/>
</dbReference>
<feature type="domain" description="Laminin G" evidence="2">
    <location>
        <begin position="51"/>
        <end position="232"/>
    </location>
</feature>
<comment type="caution">
    <text evidence="1">Lacks conserved residue(s) required for the propagation of feature annotation.</text>
</comment>
<gene>
    <name evidence="3" type="ORF">XENOCAPTIV_006760</name>
</gene>
<evidence type="ECO:0000313" key="3">
    <source>
        <dbReference type="EMBL" id="MEQ2195052.1"/>
    </source>
</evidence>
<dbReference type="InterPro" id="IPR001791">
    <property type="entry name" value="Laminin_G"/>
</dbReference>
<dbReference type="InterPro" id="IPR050372">
    <property type="entry name" value="Neurexin-related_CASP"/>
</dbReference>
<dbReference type="Proteomes" id="UP001434883">
    <property type="component" value="Unassembled WGS sequence"/>
</dbReference>
<sequence length="328" mass="36409">MATIRDPNPIKLGEFHTVELHRNLTQGFITVDRGEPISGKSQVIYHGELVTTPLFDGDESYIAYPPLTNVHDDLRVELEFKPLERNGLMFFCGGKKTKVEDFVAVSMVEGHVEFRYELGTGQAVLLSPQPVSLGQWHRVIAERNKAAGHLRVDQGPVQRRMSPGKAQGLNIHTPMYLGGVPSMDILPKPANITQMLDGCIGEVTPSTEQHAGRDNPKWLHVSFFCSLMAVSCIHRPDSPYQYSALFQNDGWIALPKSVFPRSYQLGSGEARIRSTKAINDGEWHKITAARVGKYGYIQIDEGDKQHGQSKGPSLMVNTKGSIYLGEQT</sequence>
<keyword evidence="4" id="KW-1185">Reference proteome</keyword>
<comment type="caution">
    <text evidence="3">The sequence shown here is derived from an EMBL/GenBank/DDBJ whole genome shotgun (WGS) entry which is preliminary data.</text>
</comment>
<proteinExistence type="predicted"/>
<dbReference type="CDD" id="cd00110">
    <property type="entry name" value="LamG"/>
    <property type="match status" value="2"/>
</dbReference>
<reference evidence="3 4" key="1">
    <citation type="submission" date="2021-06" db="EMBL/GenBank/DDBJ databases">
        <authorList>
            <person name="Palmer J.M."/>
        </authorList>
    </citation>
    <scope>NUCLEOTIDE SEQUENCE [LARGE SCALE GENOMIC DNA]</scope>
    <source>
        <strain evidence="3 4">XC_2019</strain>
        <tissue evidence="3">Muscle</tissue>
    </source>
</reference>
<evidence type="ECO:0000313" key="4">
    <source>
        <dbReference type="Proteomes" id="UP001434883"/>
    </source>
</evidence>
<organism evidence="3 4">
    <name type="scientific">Xenoophorus captivus</name>
    <dbReference type="NCBI Taxonomy" id="1517983"/>
    <lineage>
        <taxon>Eukaryota</taxon>
        <taxon>Metazoa</taxon>
        <taxon>Chordata</taxon>
        <taxon>Craniata</taxon>
        <taxon>Vertebrata</taxon>
        <taxon>Euteleostomi</taxon>
        <taxon>Actinopterygii</taxon>
        <taxon>Neopterygii</taxon>
        <taxon>Teleostei</taxon>
        <taxon>Neoteleostei</taxon>
        <taxon>Acanthomorphata</taxon>
        <taxon>Ovalentaria</taxon>
        <taxon>Atherinomorphae</taxon>
        <taxon>Cyprinodontiformes</taxon>
        <taxon>Goodeidae</taxon>
        <taxon>Xenoophorus</taxon>
    </lineage>
</organism>
<evidence type="ECO:0000259" key="2">
    <source>
        <dbReference type="PROSITE" id="PS50025"/>
    </source>
</evidence>
<protein>
    <recommendedName>
        <fullName evidence="2">Laminin G domain-containing protein</fullName>
    </recommendedName>
</protein>
<dbReference type="PROSITE" id="PS50025">
    <property type="entry name" value="LAM_G_DOMAIN"/>
    <property type="match status" value="1"/>
</dbReference>
<name>A0ABV0QI06_9TELE</name>
<dbReference type="EMBL" id="JAHRIN010010160">
    <property type="protein sequence ID" value="MEQ2195052.1"/>
    <property type="molecule type" value="Genomic_DNA"/>
</dbReference>
<dbReference type="Gene3D" id="2.60.120.200">
    <property type="match status" value="2"/>
</dbReference>
<evidence type="ECO:0000256" key="1">
    <source>
        <dbReference type="PROSITE-ProRule" id="PRU00122"/>
    </source>
</evidence>
<dbReference type="InterPro" id="IPR013320">
    <property type="entry name" value="ConA-like_dom_sf"/>
</dbReference>
<dbReference type="PANTHER" id="PTHR15036:SF85">
    <property type="entry name" value="SP2353, ISOFORM A"/>
    <property type="match status" value="1"/>
</dbReference>
<accession>A0ABV0QI06</accession>
<dbReference type="SMART" id="SM00282">
    <property type="entry name" value="LamG"/>
    <property type="match status" value="1"/>
</dbReference>
<dbReference type="Pfam" id="PF00054">
    <property type="entry name" value="Laminin_G_1"/>
    <property type="match status" value="2"/>
</dbReference>
<dbReference type="SUPFAM" id="SSF49899">
    <property type="entry name" value="Concanavalin A-like lectins/glucanases"/>
    <property type="match status" value="2"/>
</dbReference>